<accession>A0A8J6NWF1</accession>
<dbReference type="GO" id="GO:0016042">
    <property type="term" value="P:lipid catabolic process"/>
    <property type="evidence" value="ECO:0007669"/>
    <property type="project" value="UniProtKB-UniRule"/>
</dbReference>
<keyword evidence="2 4" id="KW-0442">Lipid degradation</keyword>
<dbReference type="PROSITE" id="PS51635">
    <property type="entry name" value="PNPLA"/>
    <property type="match status" value="1"/>
</dbReference>
<organism evidence="7 8">
    <name type="scientific">Candidatus Desulfatibia vada</name>
    <dbReference type="NCBI Taxonomy" id="2841696"/>
    <lineage>
        <taxon>Bacteria</taxon>
        <taxon>Pseudomonadati</taxon>
        <taxon>Thermodesulfobacteriota</taxon>
        <taxon>Desulfobacteria</taxon>
        <taxon>Desulfobacterales</taxon>
        <taxon>Desulfobacterales incertae sedis</taxon>
        <taxon>Candidatus Desulfatibia</taxon>
    </lineage>
</organism>
<feature type="domain" description="PNPLA" evidence="6">
    <location>
        <begin position="56"/>
        <end position="216"/>
    </location>
</feature>
<feature type="short sequence motif" description="DGA/G" evidence="4">
    <location>
        <begin position="203"/>
        <end position="205"/>
    </location>
</feature>
<feature type="transmembrane region" description="Helical" evidence="5">
    <location>
        <begin position="6"/>
        <end position="26"/>
    </location>
</feature>
<keyword evidence="1 4" id="KW-0378">Hydrolase</keyword>
<dbReference type="AlphaFoldDB" id="A0A8J6NWF1"/>
<name>A0A8J6NWF1_9BACT</name>
<dbReference type="GO" id="GO:0016787">
    <property type="term" value="F:hydrolase activity"/>
    <property type="evidence" value="ECO:0007669"/>
    <property type="project" value="UniProtKB-UniRule"/>
</dbReference>
<keyword evidence="5" id="KW-1133">Transmembrane helix</keyword>
<dbReference type="Gene3D" id="3.40.1090.10">
    <property type="entry name" value="Cytosolic phospholipase A2 catalytic domain"/>
    <property type="match status" value="2"/>
</dbReference>
<dbReference type="InterPro" id="IPR002641">
    <property type="entry name" value="PNPLA_dom"/>
</dbReference>
<evidence type="ECO:0000256" key="1">
    <source>
        <dbReference type="ARBA" id="ARBA00022801"/>
    </source>
</evidence>
<evidence type="ECO:0000256" key="2">
    <source>
        <dbReference type="ARBA" id="ARBA00022963"/>
    </source>
</evidence>
<keyword evidence="5" id="KW-0812">Transmembrane</keyword>
<dbReference type="PANTHER" id="PTHR14226:SF29">
    <property type="entry name" value="NEUROPATHY TARGET ESTERASE SWS"/>
    <property type="match status" value="1"/>
</dbReference>
<dbReference type="EMBL" id="JACNIG010000357">
    <property type="protein sequence ID" value="MBC8433933.1"/>
    <property type="molecule type" value="Genomic_DNA"/>
</dbReference>
<evidence type="ECO:0000256" key="4">
    <source>
        <dbReference type="PROSITE-ProRule" id="PRU01161"/>
    </source>
</evidence>
<evidence type="ECO:0000256" key="5">
    <source>
        <dbReference type="SAM" id="Phobius"/>
    </source>
</evidence>
<feature type="active site" description="Proton acceptor" evidence="4">
    <location>
        <position position="203"/>
    </location>
</feature>
<keyword evidence="5" id="KW-0472">Membrane</keyword>
<protein>
    <submittedName>
        <fullName evidence="7">Patatin-like phospholipase family protein</fullName>
    </submittedName>
</protein>
<keyword evidence="3 4" id="KW-0443">Lipid metabolism</keyword>
<dbReference type="PANTHER" id="PTHR14226">
    <property type="entry name" value="NEUROPATHY TARGET ESTERASE/SWISS CHEESE D.MELANOGASTER"/>
    <property type="match status" value="1"/>
</dbReference>
<evidence type="ECO:0000313" key="8">
    <source>
        <dbReference type="Proteomes" id="UP000605201"/>
    </source>
</evidence>
<reference evidence="7 8" key="1">
    <citation type="submission" date="2020-08" db="EMBL/GenBank/DDBJ databases">
        <title>Bridging the membrane lipid divide: bacteria of the FCB group superphylum have the potential to synthesize archaeal ether lipids.</title>
        <authorList>
            <person name="Villanueva L."/>
            <person name="Von Meijenfeldt F.A.B."/>
            <person name="Westbye A.B."/>
            <person name="Yadav S."/>
            <person name="Hopmans E.C."/>
            <person name="Dutilh B.E."/>
            <person name="Sinninghe Damste J.S."/>
        </authorList>
    </citation>
    <scope>NUCLEOTIDE SEQUENCE [LARGE SCALE GENOMIC DNA]</scope>
    <source>
        <strain evidence="7">NIOZ-UU17</strain>
    </source>
</reference>
<dbReference type="InterPro" id="IPR016035">
    <property type="entry name" value="Acyl_Trfase/lysoPLipase"/>
</dbReference>
<evidence type="ECO:0000256" key="3">
    <source>
        <dbReference type="ARBA" id="ARBA00023098"/>
    </source>
</evidence>
<proteinExistence type="predicted"/>
<evidence type="ECO:0000259" key="6">
    <source>
        <dbReference type="PROSITE" id="PS51635"/>
    </source>
</evidence>
<dbReference type="Pfam" id="PF01734">
    <property type="entry name" value="Patatin"/>
    <property type="match status" value="1"/>
</dbReference>
<comment type="caution">
    <text evidence="7">The sequence shown here is derived from an EMBL/GenBank/DDBJ whole genome shotgun (WGS) entry which is preliminary data.</text>
</comment>
<comment type="caution">
    <text evidence="4">Lacks conserved residue(s) required for the propagation of feature annotation.</text>
</comment>
<feature type="active site" description="Nucleophile" evidence="4">
    <location>
        <position position="89"/>
    </location>
</feature>
<gene>
    <name evidence="7" type="ORF">H8D96_18630</name>
</gene>
<feature type="short sequence motif" description="GXSXG" evidence="4">
    <location>
        <begin position="87"/>
        <end position="91"/>
    </location>
</feature>
<dbReference type="PROSITE" id="PS51257">
    <property type="entry name" value="PROKAR_LIPOPROTEIN"/>
    <property type="match status" value="1"/>
</dbReference>
<dbReference type="SUPFAM" id="SSF52151">
    <property type="entry name" value="FabD/lysophospholipase-like"/>
    <property type="match status" value="1"/>
</dbReference>
<dbReference type="Proteomes" id="UP000605201">
    <property type="component" value="Unassembled WGS sequence"/>
</dbReference>
<sequence length="312" mass="34005">MKKIHLLPAVAGIILFLAILPVILIISSCSRQFMVVEEPMKMPPAHTLENPPRVALVLGGGAFHGAAHAGVIKVLEDEHIPIELIVGTSAGSMVGALYADNPHIDALIPLVNDIKTNDVFDFSLFRSTEGYVSGKRLQEYLNRHLHVKNIQETEIPFVAVTTDMNRGRSVALSAGPIAPSVNASCAIPYIFEPVQMYGTLFSDGGIINNIATDVAKAYDPKVIIAVDVMASWDTTPEIKDKTQVLLRAFSIASRKLKKHNLRFADIIIVPDLAGMPLMNDKNNEKMFDAGISAARQSLPKIREILIKKGVIQ</sequence>
<dbReference type="InterPro" id="IPR050301">
    <property type="entry name" value="NTE"/>
</dbReference>
<evidence type="ECO:0000313" key="7">
    <source>
        <dbReference type="EMBL" id="MBC8433933.1"/>
    </source>
</evidence>